<dbReference type="STRING" id="642492.Clole_1069"/>
<dbReference type="AlphaFoldDB" id="F2JRY5"/>
<dbReference type="HOGENOM" id="CLU_079301_1_0_9"/>
<keyword evidence="7" id="KW-1185">Reference proteome</keyword>
<evidence type="ECO:0000256" key="5">
    <source>
        <dbReference type="SAM" id="Phobius"/>
    </source>
</evidence>
<proteinExistence type="predicted"/>
<dbReference type="GO" id="GO:0009403">
    <property type="term" value="P:toxin biosynthetic process"/>
    <property type="evidence" value="ECO:0007669"/>
    <property type="project" value="InterPro"/>
</dbReference>
<evidence type="ECO:0000313" key="6">
    <source>
        <dbReference type="EMBL" id="ADZ82799.1"/>
    </source>
</evidence>
<dbReference type="Pfam" id="PF02674">
    <property type="entry name" value="Colicin_V"/>
    <property type="match status" value="2"/>
</dbReference>
<organism evidence="6 7">
    <name type="scientific">Cellulosilyticum lentocellum (strain ATCC 49066 / DSM 5427 / NCIMB 11756 / RHM5)</name>
    <name type="common">Clostridium lentocellum</name>
    <dbReference type="NCBI Taxonomy" id="642492"/>
    <lineage>
        <taxon>Bacteria</taxon>
        <taxon>Bacillati</taxon>
        <taxon>Bacillota</taxon>
        <taxon>Clostridia</taxon>
        <taxon>Lachnospirales</taxon>
        <taxon>Cellulosilyticaceae</taxon>
        <taxon>Cellulosilyticum</taxon>
    </lineage>
</organism>
<sequence length="229" mass="25810">MLDLSVIIVVSIFGIIGYKRGFIKSILTFGTSIIALVLSFIVYPMMTMLLRITPVYTWIYQTISKKVEDISFGGGLQSQGDAITKNITWMPDILVEQVKNNNNTAMYDLLGATNIKEYISLYVTQMLMGMLALFLTWVVLKIILTTVIKLLSGIIEHLPIISTFNKQGGLCLGIIKGILMLSIVGLIIPILIEIPSIQSIYLEIQSSYLSKWLYENNLIIMVYNYLFHI</sequence>
<accession>F2JRY5</accession>
<dbReference type="KEGG" id="cle:Clole_1069"/>
<evidence type="ECO:0000313" key="7">
    <source>
        <dbReference type="Proteomes" id="UP000008467"/>
    </source>
</evidence>
<dbReference type="RefSeq" id="WP_013656098.1">
    <property type="nucleotide sequence ID" value="NC_015275.1"/>
</dbReference>
<dbReference type="GO" id="GO:0016020">
    <property type="term" value="C:membrane"/>
    <property type="evidence" value="ECO:0007669"/>
    <property type="project" value="UniProtKB-SubCell"/>
</dbReference>
<comment type="subcellular location">
    <subcellularLocation>
        <location evidence="1">Membrane</location>
        <topology evidence="1">Multi-pass membrane protein</topology>
    </subcellularLocation>
</comment>
<gene>
    <name evidence="6" type="ordered locus">Clole_1069</name>
</gene>
<evidence type="ECO:0000256" key="3">
    <source>
        <dbReference type="ARBA" id="ARBA00022989"/>
    </source>
</evidence>
<evidence type="ECO:0000256" key="1">
    <source>
        <dbReference type="ARBA" id="ARBA00004141"/>
    </source>
</evidence>
<protein>
    <submittedName>
        <fullName evidence="6">Colicin V production protein</fullName>
    </submittedName>
</protein>
<keyword evidence="3 5" id="KW-1133">Transmembrane helix</keyword>
<name>F2JRY5_CELLD</name>
<dbReference type="InterPro" id="IPR003825">
    <property type="entry name" value="Colicin-V_CvpA"/>
</dbReference>
<evidence type="ECO:0000256" key="2">
    <source>
        <dbReference type="ARBA" id="ARBA00022692"/>
    </source>
</evidence>
<feature type="transmembrane region" description="Helical" evidence="5">
    <location>
        <begin position="26"/>
        <end position="46"/>
    </location>
</feature>
<evidence type="ECO:0000256" key="4">
    <source>
        <dbReference type="ARBA" id="ARBA00023136"/>
    </source>
</evidence>
<reference evidence="6 7" key="1">
    <citation type="journal article" date="2011" name="J. Bacteriol.">
        <title>Complete genome sequence of the cellulose-degrading bacterium Cellulosilyticum lentocellum.</title>
        <authorList>
            <consortium name="US DOE Joint Genome Institute"/>
            <person name="Miller D.A."/>
            <person name="Suen G."/>
            <person name="Bruce D."/>
            <person name="Copeland A."/>
            <person name="Cheng J.F."/>
            <person name="Detter C."/>
            <person name="Goodwin L.A."/>
            <person name="Han C.S."/>
            <person name="Hauser L.J."/>
            <person name="Land M.L."/>
            <person name="Lapidus A."/>
            <person name="Lucas S."/>
            <person name="Meincke L."/>
            <person name="Pitluck S."/>
            <person name="Tapia R."/>
            <person name="Teshima H."/>
            <person name="Woyke T."/>
            <person name="Fox B.G."/>
            <person name="Angert E.R."/>
            <person name="Currie C.R."/>
        </authorList>
    </citation>
    <scope>NUCLEOTIDE SEQUENCE [LARGE SCALE GENOMIC DNA]</scope>
    <source>
        <strain evidence="7">ATCC 49066 / DSM 5427 / NCIMB 11756 / RHM5</strain>
    </source>
</reference>
<feature type="transmembrane region" description="Helical" evidence="5">
    <location>
        <begin position="169"/>
        <end position="192"/>
    </location>
</feature>
<keyword evidence="2 5" id="KW-0812">Transmembrane</keyword>
<keyword evidence="4 5" id="KW-0472">Membrane</keyword>
<dbReference type="Proteomes" id="UP000008467">
    <property type="component" value="Chromosome"/>
</dbReference>
<dbReference type="EMBL" id="CP002582">
    <property type="protein sequence ID" value="ADZ82799.1"/>
    <property type="molecule type" value="Genomic_DNA"/>
</dbReference>
<feature type="transmembrane region" description="Helical" evidence="5">
    <location>
        <begin position="126"/>
        <end position="148"/>
    </location>
</feature>